<evidence type="ECO:0000259" key="8">
    <source>
        <dbReference type="Pfam" id="PF02308"/>
    </source>
</evidence>
<evidence type="ECO:0000256" key="3">
    <source>
        <dbReference type="ARBA" id="ARBA00022475"/>
    </source>
</evidence>
<dbReference type="Pfam" id="PF02308">
    <property type="entry name" value="MgtC"/>
    <property type="match status" value="1"/>
</dbReference>
<evidence type="ECO:0000256" key="1">
    <source>
        <dbReference type="ARBA" id="ARBA00004651"/>
    </source>
</evidence>
<dbReference type="PANTHER" id="PTHR33778">
    <property type="entry name" value="PROTEIN MGTC"/>
    <property type="match status" value="1"/>
</dbReference>
<keyword evidence="10" id="KW-1185">Reference proteome</keyword>
<evidence type="ECO:0000256" key="4">
    <source>
        <dbReference type="ARBA" id="ARBA00022692"/>
    </source>
</evidence>
<evidence type="ECO:0000256" key="7">
    <source>
        <dbReference type="SAM" id="Phobius"/>
    </source>
</evidence>
<keyword evidence="6 7" id="KW-0472">Membrane</keyword>
<dbReference type="AlphaFoldDB" id="A0A1M6HLU1"/>
<proteinExistence type="inferred from homology"/>
<feature type="domain" description="MgtC/SapB/SrpB/YhiD N-terminal" evidence="8">
    <location>
        <begin position="22"/>
        <end position="146"/>
    </location>
</feature>
<dbReference type="InterPro" id="IPR049177">
    <property type="entry name" value="MgtC_SapB_SrpB_YhiD_N"/>
</dbReference>
<dbReference type="EMBL" id="FQYT01000015">
    <property type="protein sequence ID" value="SHJ23163.1"/>
    <property type="molecule type" value="Genomic_DNA"/>
</dbReference>
<evidence type="ECO:0000313" key="9">
    <source>
        <dbReference type="EMBL" id="SHJ23163.1"/>
    </source>
</evidence>
<keyword evidence="4 7" id="KW-0812">Transmembrane</keyword>
<feature type="transmembrane region" description="Helical" evidence="7">
    <location>
        <begin position="47"/>
        <end position="65"/>
    </location>
</feature>
<dbReference type="PRINTS" id="PR01837">
    <property type="entry name" value="MGTCSAPBPROT"/>
</dbReference>
<protein>
    <submittedName>
        <fullName evidence="9">Putative Mg2+ transporter-C (MgtC) family protein</fullName>
    </submittedName>
</protein>
<evidence type="ECO:0000256" key="6">
    <source>
        <dbReference type="ARBA" id="ARBA00023136"/>
    </source>
</evidence>
<feature type="transmembrane region" description="Helical" evidence="7">
    <location>
        <begin position="77"/>
        <end position="96"/>
    </location>
</feature>
<comment type="similarity">
    <text evidence="2">Belongs to the MgtC/SapB family.</text>
</comment>
<keyword evidence="5 7" id="KW-1133">Transmembrane helix</keyword>
<reference evidence="9 10" key="1">
    <citation type="submission" date="2016-11" db="EMBL/GenBank/DDBJ databases">
        <authorList>
            <person name="Jaros S."/>
            <person name="Januszkiewicz K."/>
            <person name="Wedrychowicz H."/>
        </authorList>
    </citation>
    <scope>NUCLEOTIDE SEQUENCE [LARGE SCALE GENOMIC DNA]</scope>
    <source>
        <strain evidence="9 10">DSM 15970</strain>
    </source>
</reference>
<sequence length="231" mass="25497">MKPHILMESIINSQEFIITIKLMLALVCGGILGLEREQKKRPAGFRTYMLVCMGATLVMITNQFMVTVYPNIDPSRMGAQVISGIGFLGVGTIIVTGINGVKGLTTAAGLWATACVGLAIGAENYYAAILVTILVYIVMEFLQSFDERVSKKAKTLNLYVEFEDVTDVGKFIKEVRKDQARIYDLEMKSSTRMSGISTAGLITLAYPKKVNHSEIMERFNSMEGVIYAEEI</sequence>
<evidence type="ECO:0000256" key="5">
    <source>
        <dbReference type="ARBA" id="ARBA00022989"/>
    </source>
</evidence>
<dbReference type="STRING" id="1122934.SAMN02745691_01570"/>
<evidence type="ECO:0000313" key="10">
    <source>
        <dbReference type="Proteomes" id="UP000184342"/>
    </source>
</evidence>
<accession>A0A1M6HLU1</accession>
<name>A0A1M6HLU1_9FIRM</name>
<comment type="subcellular location">
    <subcellularLocation>
        <location evidence="1">Cell membrane</location>
        <topology evidence="1">Multi-pass membrane protein</topology>
    </subcellularLocation>
</comment>
<feature type="transmembrane region" description="Helical" evidence="7">
    <location>
        <begin position="16"/>
        <end position="35"/>
    </location>
</feature>
<keyword evidence="3" id="KW-1003">Cell membrane</keyword>
<gene>
    <name evidence="9" type="ORF">SAMN02745691_01570</name>
</gene>
<evidence type="ECO:0000256" key="2">
    <source>
        <dbReference type="ARBA" id="ARBA00009298"/>
    </source>
</evidence>
<dbReference type="GO" id="GO:0005886">
    <property type="term" value="C:plasma membrane"/>
    <property type="evidence" value="ECO:0007669"/>
    <property type="project" value="UniProtKB-SubCell"/>
</dbReference>
<dbReference type="PANTHER" id="PTHR33778:SF1">
    <property type="entry name" value="MAGNESIUM TRANSPORTER YHID-RELATED"/>
    <property type="match status" value="1"/>
</dbReference>
<organism evidence="9 10">
    <name type="scientific">Parasporobacterium paucivorans DSM 15970</name>
    <dbReference type="NCBI Taxonomy" id="1122934"/>
    <lineage>
        <taxon>Bacteria</taxon>
        <taxon>Bacillati</taxon>
        <taxon>Bacillota</taxon>
        <taxon>Clostridia</taxon>
        <taxon>Lachnospirales</taxon>
        <taxon>Lachnospiraceae</taxon>
        <taxon>Parasporobacterium</taxon>
    </lineage>
</organism>
<dbReference type="InterPro" id="IPR003416">
    <property type="entry name" value="MgtC/SapB/SrpB/YhiD_fam"/>
</dbReference>
<dbReference type="Proteomes" id="UP000184342">
    <property type="component" value="Unassembled WGS sequence"/>
</dbReference>